<protein>
    <submittedName>
        <fullName evidence="1">Uncharacterized protein</fullName>
    </submittedName>
</protein>
<keyword evidence="2" id="KW-1185">Reference proteome</keyword>
<evidence type="ECO:0000313" key="1">
    <source>
        <dbReference type="EMBL" id="KAF2836929.1"/>
    </source>
</evidence>
<reference evidence="1" key="1">
    <citation type="journal article" date="2020" name="Stud. Mycol.">
        <title>101 Dothideomycetes genomes: a test case for predicting lifestyles and emergence of pathogens.</title>
        <authorList>
            <person name="Haridas S."/>
            <person name="Albert R."/>
            <person name="Binder M."/>
            <person name="Bloem J."/>
            <person name="Labutti K."/>
            <person name="Salamov A."/>
            <person name="Andreopoulos B."/>
            <person name="Baker S."/>
            <person name="Barry K."/>
            <person name="Bills G."/>
            <person name="Bluhm B."/>
            <person name="Cannon C."/>
            <person name="Castanera R."/>
            <person name="Culley D."/>
            <person name="Daum C."/>
            <person name="Ezra D."/>
            <person name="Gonzalez J."/>
            <person name="Henrissat B."/>
            <person name="Kuo A."/>
            <person name="Liang C."/>
            <person name="Lipzen A."/>
            <person name="Lutzoni F."/>
            <person name="Magnuson J."/>
            <person name="Mondo S."/>
            <person name="Nolan M."/>
            <person name="Ohm R."/>
            <person name="Pangilinan J."/>
            <person name="Park H.-J."/>
            <person name="Ramirez L."/>
            <person name="Alfaro M."/>
            <person name="Sun H."/>
            <person name="Tritt A."/>
            <person name="Yoshinaga Y."/>
            <person name="Zwiers L.-H."/>
            <person name="Turgeon B."/>
            <person name="Goodwin S."/>
            <person name="Spatafora J."/>
            <person name="Crous P."/>
            <person name="Grigoriev I."/>
        </authorList>
    </citation>
    <scope>NUCLEOTIDE SEQUENCE</scope>
    <source>
        <strain evidence="1">CBS 101060</strain>
    </source>
</reference>
<dbReference type="OrthoDB" id="58379at2759"/>
<name>A0A9P4S6M3_9PEZI</name>
<accession>A0A9P4S6M3</accession>
<sequence length="279" mass="31768">MPRSIKFLDPVIDLFKTPTWALPSVETDQTKATPSNQSPVFQTNFASLSFYGNDKILLDGFPVPILGLLKMTVSKSWPRGIQCARDCRGVKELVLRGYPWLSVGSNSVQARRLVKQILVALYNEGWVLTLSTSIFKWRHDKDSMIFRHQTPVPVPCEWMCISFAYLDSIRLIDAPQTVLDEMVETLSFCTHRHGIYMPNAYVIQLKGNPWASRIHHRAITARRLQLILINVLEANGFTVYASIVQDMSFIKETKNGKVADTWHCCRALDWTPGMPVYHA</sequence>
<evidence type="ECO:0000313" key="2">
    <source>
        <dbReference type="Proteomes" id="UP000799429"/>
    </source>
</evidence>
<dbReference type="AlphaFoldDB" id="A0A9P4S6M3"/>
<comment type="caution">
    <text evidence="1">The sequence shown here is derived from an EMBL/GenBank/DDBJ whole genome shotgun (WGS) entry which is preliminary data.</text>
</comment>
<dbReference type="EMBL" id="MU006101">
    <property type="protein sequence ID" value="KAF2836929.1"/>
    <property type="molecule type" value="Genomic_DNA"/>
</dbReference>
<gene>
    <name evidence="1" type="ORF">M501DRAFT_938366</name>
</gene>
<dbReference type="Proteomes" id="UP000799429">
    <property type="component" value="Unassembled WGS sequence"/>
</dbReference>
<dbReference type="PANTHER" id="PTHR38696">
    <property type="entry name" value="MEDIATOR OF RNA POLYMERASE II TRANSCRIPTION SUBUNIT 13"/>
    <property type="match status" value="1"/>
</dbReference>
<dbReference type="PANTHER" id="PTHR38696:SF1">
    <property type="entry name" value="MEDIATOR OF RNA POLYMERASE II TRANSCRIPTION SUBUNIT 13"/>
    <property type="match status" value="1"/>
</dbReference>
<proteinExistence type="predicted"/>
<organism evidence="1 2">
    <name type="scientific">Patellaria atrata CBS 101060</name>
    <dbReference type="NCBI Taxonomy" id="1346257"/>
    <lineage>
        <taxon>Eukaryota</taxon>
        <taxon>Fungi</taxon>
        <taxon>Dikarya</taxon>
        <taxon>Ascomycota</taxon>
        <taxon>Pezizomycotina</taxon>
        <taxon>Dothideomycetes</taxon>
        <taxon>Dothideomycetes incertae sedis</taxon>
        <taxon>Patellariales</taxon>
        <taxon>Patellariaceae</taxon>
        <taxon>Patellaria</taxon>
    </lineage>
</organism>